<reference evidence="2" key="1">
    <citation type="submission" date="2022-01" db="EMBL/GenBank/DDBJ databases">
        <title>Genome-Based Taxonomic Classification of the Phylum Actinobacteria.</title>
        <authorList>
            <person name="Gao Y."/>
        </authorList>
    </citation>
    <scope>NUCLEOTIDE SEQUENCE</scope>
    <source>
        <strain evidence="2">KLBMP 8922</strain>
    </source>
</reference>
<dbReference type="Pfam" id="PF01636">
    <property type="entry name" value="APH"/>
    <property type="match status" value="1"/>
</dbReference>
<comment type="caution">
    <text evidence="2">The sequence shown here is derived from an EMBL/GenBank/DDBJ whole genome shotgun (WGS) entry which is preliminary data.</text>
</comment>
<organism evidence="2 3">
    <name type="scientific">Yinghuangia soli</name>
    <dbReference type="NCBI Taxonomy" id="2908204"/>
    <lineage>
        <taxon>Bacteria</taxon>
        <taxon>Bacillati</taxon>
        <taxon>Actinomycetota</taxon>
        <taxon>Actinomycetes</taxon>
        <taxon>Kitasatosporales</taxon>
        <taxon>Streptomycetaceae</taxon>
        <taxon>Yinghuangia</taxon>
    </lineage>
</organism>
<proteinExistence type="predicted"/>
<dbReference type="InterPro" id="IPR051678">
    <property type="entry name" value="AGP_Transferase"/>
</dbReference>
<dbReference type="InterPro" id="IPR002575">
    <property type="entry name" value="Aminoglycoside_PTrfase"/>
</dbReference>
<dbReference type="InterPro" id="IPR011009">
    <property type="entry name" value="Kinase-like_dom_sf"/>
</dbReference>
<accession>A0AA41U4U6</accession>
<evidence type="ECO:0000259" key="1">
    <source>
        <dbReference type="Pfam" id="PF01636"/>
    </source>
</evidence>
<feature type="domain" description="Aminoglycoside phosphotransferase" evidence="1">
    <location>
        <begin position="41"/>
        <end position="248"/>
    </location>
</feature>
<evidence type="ECO:0000313" key="3">
    <source>
        <dbReference type="Proteomes" id="UP001165378"/>
    </source>
</evidence>
<sequence length="303" mass="33257">MTGSGESGAAFTAESATAVLAEACAGAGLEDAGAELLRLGSNAVFRLAGSVVVRIGRSAVELAEQTRTVGVARWLEETGYPAVRLVAGVRQPVVVGGRVVTFWRLVAGEERYAGVVEFAELMRRLHWLEEPESLGLPYVDPLGPTMRRLGELVGLADDDREFLRQRAESLAKRYDALEFVLPFGMIHGDASVRNALLDDAGRAVLIDLDGVALGPREWDLVATAMHYERFGWHTRTKYEAFARAYGFDVMNWYGYPVLADIREMTMVVWLAQNAGHSEQADAELGRRLSDLRSGGDRLGWKPF</sequence>
<dbReference type="Proteomes" id="UP001165378">
    <property type="component" value="Unassembled WGS sequence"/>
</dbReference>
<protein>
    <submittedName>
        <fullName evidence="2">Aminoglycoside phosphotransferase family protein</fullName>
    </submittedName>
</protein>
<dbReference type="AlphaFoldDB" id="A0AA41U4U6"/>
<dbReference type="EMBL" id="JAKFHA010000079">
    <property type="protein sequence ID" value="MCF2534058.1"/>
    <property type="molecule type" value="Genomic_DNA"/>
</dbReference>
<dbReference type="PANTHER" id="PTHR21310:SF40">
    <property type="entry name" value="AMINOGLYCOSIDE PHOSPHOTRANSFERASE DOMAIN-CONTAINING PROTEIN-RELATED"/>
    <property type="match status" value="1"/>
</dbReference>
<dbReference type="SUPFAM" id="SSF56112">
    <property type="entry name" value="Protein kinase-like (PK-like)"/>
    <property type="match status" value="1"/>
</dbReference>
<keyword evidence="3" id="KW-1185">Reference proteome</keyword>
<evidence type="ECO:0000313" key="2">
    <source>
        <dbReference type="EMBL" id="MCF2534058.1"/>
    </source>
</evidence>
<gene>
    <name evidence="2" type="ORF">LZ495_43520</name>
</gene>
<name>A0AA41U4U6_9ACTN</name>
<dbReference type="PANTHER" id="PTHR21310">
    <property type="entry name" value="AMINOGLYCOSIDE PHOSPHOTRANSFERASE-RELATED-RELATED"/>
    <property type="match status" value="1"/>
</dbReference>
<dbReference type="Gene3D" id="1.10.510.10">
    <property type="entry name" value="Transferase(Phosphotransferase) domain 1"/>
    <property type="match status" value="1"/>
</dbReference>